<dbReference type="PANTHER" id="PTHR33993:SF14">
    <property type="entry name" value="GB|AAF24581.1"/>
    <property type="match status" value="1"/>
</dbReference>
<dbReference type="InterPro" id="IPR052164">
    <property type="entry name" value="Anthracycline_SecMetBiosynth"/>
</dbReference>
<dbReference type="EMBL" id="FXYE01000002">
    <property type="protein sequence ID" value="SMX44643.1"/>
    <property type="molecule type" value="Genomic_DNA"/>
</dbReference>
<keyword evidence="3" id="KW-1185">Reference proteome</keyword>
<evidence type="ECO:0000313" key="3">
    <source>
        <dbReference type="Proteomes" id="UP000202922"/>
    </source>
</evidence>
<dbReference type="SUPFAM" id="SSF54593">
    <property type="entry name" value="Glyoxalase/Bleomycin resistance protein/Dihydroxybiphenyl dioxygenase"/>
    <property type="match status" value="1"/>
</dbReference>
<protein>
    <submittedName>
        <fullName evidence="2">27 kDa antigen Cfp30B</fullName>
    </submittedName>
</protein>
<dbReference type="Pfam" id="PF00903">
    <property type="entry name" value="Glyoxalase"/>
    <property type="match status" value="1"/>
</dbReference>
<sequence>MSDNHGKVWWTELMTRDVPAALEYYKTTCGWTISEQPMGKMTYYIAMQDGKPTAGLMDIGATDMPPETQSYWLSYFAVDDVDAAVAQTEKIGGRVHQAPFDIPGTGRIAIVYDPAGAMVGLMTPEPMD</sequence>
<accession>A0A238KP87</accession>
<dbReference type="InterPro" id="IPR004360">
    <property type="entry name" value="Glyas_Fos-R_dOase_dom"/>
</dbReference>
<dbReference type="RefSeq" id="WP_093967727.1">
    <property type="nucleotide sequence ID" value="NZ_FXYE01000002.1"/>
</dbReference>
<name>A0A238KP87_9RHOB</name>
<evidence type="ECO:0000259" key="1">
    <source>
        <dbReference type="PROSITE" id="PS51819"/>
    </source>
</evidence>
<dbReference type="InterPro" id="IPR037523">
    <property type="entry name" value="VOC_core"/>
</dbReference>
<dbReference type="CDD" id="cd07247">
    <property type="entry name" value="SgaA_N_like"/>
    <property type="match status" value="1"/>
</dbReference>
<reference evidence="3" key="1">
    <citation type="submission" date="2017-05" db="EMBL/GenBank/DDBJ databases">
        <authorList>
            <person name="Rodrigo-Torres L."/>
            <person name="Arahal R. D."/>
            <person name="Lucena T."/>
        </authorList>
    </citation>
    <scope>NUCLEOTIDE SEQUENCE [LARGE SCALE GENOMIC DNA]</scope>
    <source>
        <strain evidence="3">CECT 8621</strain>
    </source>
</reference>
<dbReference type="OrthoDB" id="9793039at2"/>
<dbReference type="Proteomes" id="UP000202922">
    <property type="component" value="Unassembled WGS sequence"/>
</dbReference>
<proteinExistence type="predicted"/>
<feature type="domain" description="VOC" evidence="1">
    <location>
        <begin position="7"/>
        <end position="124"/>
    </location>
</feature>
<gene>
    <name evidence="2" type="ORF">COL8621_02598</name>
</gene>
<evidence type="ECO:0000313" key="2">
    <source>
        <dbReference type="EMBL" id="SMX44643.1"/>
    </source>
</evidence>
<dbReference type="PROSITE" id="PS51819">
    <property type="entry name" value="VOC"/>
    <property type="match status" value="1"/>
</dbReference>
<dbReference type="InterPro" id="IPR029068">
    <property type="entry name" value="Glyas_Bleomycin-R_OHBP_Dase"/>
</dbReference>
<dbReference type="AlphaFoldDB" id="A0A238KP87"/>
<dbReference type="PANTHER" id="PTHR33993">
    <property type="entry name" value="GLYOXALASE-RELATED"/>
    <property type="match status" value="1"/>
</dbReference>
<organism evidence="2 3">
    <name type="scientific">Actibacterium lipolyticum</name>
    <dbReference type="NCBI Taxonomy" id="1524263"/>
    <lineage>
        <taxon>Bacteria</taxon>
        <taxon>Pseudomonadati</taxon>
        <taxon>Pseudomonadota</taxon>
        <taxon>Alphaproteobacteria</taxon>
        <taxon>Rhodobacterales</taxon>
        <taxon>Roseobacteraceae</taxon>
        <taxon>Actibacterium</taxon>
    </lineage>
</organism>
<dbReference type="Gene3D" id="3.10.180.10">
    <property type="entry name" value="2,3-Dihydroxybiphenyl 1,2-Dioxygenase, domain 1"/>
    <property type="match status" value="1"/>
</dbReference>